<evidence type="ECO:0000259" key="5">
    <source>
        <dbReference type="SMART" id="SM01217"/>
    </source>
</evidence>
<dbReference type="PANTHER" id="PTHR30620:SF117">
    <property type="entry name" value="BETA-1,4-XYLOSIDASE (EUROFUNG)"/>
    <property type="match status" value="1"/>
</dbReference>
<dbReference type="EMBL" id="JH687555">
    <property type="protein sequence ID" value="EIN04395.1"/>
    <property type="molecule type" value="Genomic_DNA"/>
</dbReference>
<dbReference type="InterPro" id="IPR017853">
    <property type="entry name" value="GH"/>
</dbReference>
<dbReference type="GO" id="GO:0009251">
    <property type="term" value="P:glucan catabolic process"/>
    <property type="evidence" value="ECO:0007669"/>
    <property type="project" value="TreeGrafter"/>
</dbReference>
<dbReference type="GO" id="GO:0008422">
    <property type="term" value="F:beta-glucosidase activity"/>
    <property type="evidence" value="ECO:0007669"/>
    <property type="project" value="TreeGrafter"/>
</dbReference>
<dbReference type="InterPro" id="IPR036962">
    <property type="entry name" value="Glyco_hydro_3_N_sf"/>
</dbReference>
<dbReference type="InterPro" id="IPR002772">
    <property type="entry name" value="Glyco_hydro_3_C"/>
</dbReference>
<feature type="chain" id="PRO_5004455434" description="Fibronectin type III-like domain-containing protein" evidence="4">
    <location>
        <begin position="24"/>
        <end position="815"/>
    </location>
</feature>
<name>R7S1V9_PUNST</name>
<gene>
    <name evidence="6" type="ORF">PUNSTDRAFT_122866</name>
</gene>
<keyword evidence="7" id="KW-1185">Reference proteome</keyword>
<feature type="signal peptide" evidence="4">
    <location>
        <begin position="1"/>
        <end position="23"/>
    </location>
</feature>
<evidence type="ECO:0000256" key="1">
    <source>
        <dbReference type="ARBA" id="ARBA00005336"/>
    </source>
</evidence>
<dbReference type="InterPro" id="IPR051915">
    <property type="entry name" value="Cellulose_Degrad_GH3"/>
</dbReference>
<dbReference type="RefSeq" id="XP_007388538.1">
    <property type="nucleotide sequence ID" value="XM_007388476.1"/>
</dbReference>
<dbReference type="HOGENOM" id="CLU_004542_5_1_1"/>
<sequence>MPSLSRVLVGFGLFVSASSLVVASSVLDDRAHEHWGIPRNAHFPLHARGTNKDGSMPTYKNPNAAIEDRIADLLPRMTIEEKVAQLIQGDIGGWMNMTDPLDDTLVFNATGLVDSLATKAGSIWAGYLTPWNKLVFAIQTAQDYLMHNTTLGIPALVDSEGLHGFTDNGTTWPSPLGLAASWNTDLLQKAAASISDEAEGLGITHIFAPVLDLSRELRWGRVEENYGEDPFLTGEMGHAYVSGIQSGTRRNVSHTATARMAATCKHFAAFGSPEGGLNIAPVHGGERELRTMYLPPFKRACVDALTIMTAYSSYDGIPAIANSHLQVDILRNEWGYKHYVTADAGSVDMLYDLHFVAPDRATSAKIVVENISGEMGGGTYTFLTLPDSVRNGTVDVKYVDDTVATILRIKFMMGLFENPYPYADYNATLRTSATRALLHQMEREQIVLLENRNGTLPLSKTSPLRLALIGPQADRVSFGDYVFFNASHNGISPLAGLRRLLANDSSVELAYAEGCELWSDDRGGFADAVDAARGADVAVVVVGTWSLDQTLLWTPGTNATTGEHVDLSDLGLVGAQRALVQAVKGTGKPTVVVFVSGKPLAEPWIQENADAVVQQFYPGELGGLALAEVLFGDANPSGKLPVSFPRDVGTTPIFYNYLKAARPLDPGRITDNGTLAFGHQYVLDSPAPLWGFGHGLSYTTFNYTGLTLSKSTIGTNEDFDVTVTVHNTGKVDGKEVVQVYMTDVISSTVTPVQQLVGFAKVDVKAGGSETVRIPVKSEQLAVWTVNNKWAVEPGAFIIKVGNALETFANATLIVA</sequence>
<evidence type="ECO:0000256" key="4">
    <source>
        <dbReference type="SAM" id="SignalP"/>
    </source>
</evidence>
<dbReference type="SUPFAM" id="SSF51445">
    <property type="entry name" value="(Trans)glycosidases"/>
    <property type="match status" value="1"/>
</dbReference>
<dbReference type="InterPro" id="IPR036881">
    <property type="entry name" value="Glyco_hydro_3_C_sf"/>
</dbReference>
<dbReference type="InterPro" id="IPR013783">
    <property type="entry name" value="Ig-like_fold"/>
</dbReference>
<evidence type="ECO:0000313" key="6">
    <source>
        <dbReference type="EMBL" id="EIN04395.1"/>
    </source>
</evidence>
<dbReference type="Gene3D" id="3.40.50.1700">
    <property type="entry name" value="Glycoside hydrolase family 3 C-terminal domain"/>
    <property type="match status" value="1"/>
</dbReference>
<dbReference type="Pfam" id="PF01915">
    <property type="entry name" value="Glyco_hydro_3_C"/>
    <property type="match status" value="1"/>
</dbReference>
<dbReference type="SUPFAM" id="SSF52279">
    <property type="entry name" value="Beta-D-glucan exohydrolase, C-terminal domain"/>
    <property type="match status" value="1"/>
</dbReference>
<dbReference type="Gene3D" id="2.60.40.10">
    <property type="entry name" value="Immunoglobulins"/>
    <property type="match status" value="1"/>
</dbReference>
<keyword evidence="4" id="KW-0732">Signal</keyword>
<dbReference type="Pfam" id="PF00933">
    <property type="entry name" value="Glyco_hydro_3"/>
    <property type="match status" value="1"/>
</dbReference>
<dbReference type="FunFam" id="3.40.50.1700:FF:000009">
    <property type="entry name" value="Periplasmic beta-glucosidase"/>
    <property type="match status" value="1"/>
</dbReference>
<dbReference type="eggNOG" id="ENOG502QQ55">
    <property type="taxonomic scope" value="Eukaryota"/>
</dbReference>
<feature type="domain" description="Fibronectin type III-like" evidence="5">
    <location>
        <begin position="735"/>
        <end position="804"/>
    </location>
</feature>
<dbReference type="FunFam" id="2.60.40.10:FF:000495">
    <property type="entry name" value="Periplasmic beta-glucosidase"/>
    <property type="match status" value="1"/>
</dbReference>
<dbReference type="InterPro" id="IPR026891">
    <property type="entry name" value="Fn3-like"/>
</dbReference>
<dbReference type="InterPro" id="IPR001764">
    <property type="entry name" value="Glyco_hydro_3_N"/>
</dbReference>
<dbReference type="PANTHER" id="PTHR30620">
    <property type="entry name" value="PERIPLASMIC BETA-GLUCOSIDASE-RELATED"/>
    <property type="match status" value="1"/>
</dbReference>
<dbReference type="OrthoDB" id="2123594at2759"/>
<accession>R7S1V9</accession>
<dbReference type="PRINTS" id="PR00133">
    <property type="entry name" value="GLHYDRLASE3"/>
</dbReference>
<proteinExistence type="inferred from homology"/>
<comment type="similarity">
    <text evidence="1">Belongs to the glycosyl hydrolase 3 family.</text>
</comment>
<evidence type="ECO:0000313" key="7">
    <source>
        <dbReference type="Proteomes" id="UP000054196"/>
    </source>
</evidence>
<keyword evidence="2" id="KW-0378">Hydrolase</keyword>
<dbReference type="SMART" id="SM01217">
    <property type="entry name" value="Fn3_like"/>
    <property type="match status" value="1"/>
</dbReference>
<dbReference type="Pfam" id="PF14310">
    <property type="entry name" value="Fn3-like"/>
    <property type="match status" value="1"/>
</dbReference>
<evidence type="ECO:0000256" key="2">
    <source>
        <dbReference type="ARBA" id="ARBA00022801"/>
    </source>
</evidence>
<dbReference type="GeneID" id="18877595"/>
<dbReference type="AlphaFoldDB" id="R7S1V9"/>
<protein>
    <recommendedName>
        <fullName evidence="5">Fibronectin type III-like domain-containing protein</fullName>
    </recommendedName>
</protein>
<dbReference type="Gene3D" id="3.20.20.300">
    <property type="entry name" value="Glycoside hydrolase, family 3, N-terminal domain"/>
    <property type="match status" value="1"/>
</dbReference>
<reference evidence="7" key="1">
    <citation type="journal article" date="2012" name="Science">
        <title>The Paleozoic origin of enzymatic lignin decomposition reconstructed from 31 fungal genomes.</title>
        <authorList>
            <person name="Floudas D."/>
            <person name="Binder M."/>
            <person name="Riley R."/>
            <person name="Barry K."/>
            <person name="Blanchette R.A."/>
            <person name="Henrissat B."/>
            <person name="Martinez A.T."/>
            <person name="Otillar R."/>
            <person name="Spatafora J.W."/>
            <person name="Yadav J.S."/>
            <person name="Aerts A."/>
            <person name="Benoit I."/>
            <person name="Boyd A."/>
            <person name="Carlson A."/>
            <person name="Copeland A."/>
            <person name="Coutinho P.M."/>
            <person name="de Vries R.P."/>
            <person name="Ferreira P."/>
            <person name="Findley K."/>
            <person name="Foster B."/>
            <person name="Gaskell J."/>
            <person name="Glotzer D."/>
            <person name="Gorecki P."/>
            <person name="Heitman J."/>
            <person name="Hesse C."/>
            <person name="Hori C."/>
            <person name="Igarashi K."/>
            <person name="Jurgens J.A."/>
            <person name="Kallen N."/>
            <person name="Kersten P."/>
            <person name="Kohler A."/>
            <person name="Kuees U."/>
            <person name="Kumar T.K.A."/>
            <person name="Kuo A."/>
            <person name="LaButti K."/>
            <person name="Larrondo L.F."/>
            <person name="Lindquist E."/>
            <person name="Ling A."/>
            <person name="Lombard V."/>
            <person name="Lucas S."/>
            <person name="Lundell T."/>
            <person name="Martin R."/>
            <person name="McLaughlin D.J."/>
            <person name="Morgenstern I."/>
            <person name="Morin E."/>
            <person name="Murat C."/>
            <person name="Nagy L.G."/>
            <person name="Nolan M."/>
            <person name="Ohm R.A."/>
            <person name="Patyshakuliyeva A."/>
            <person name="Rokas A."/>
            <person name="Ruiz-Duenas F.J."/>
            <person name="Sabat G."/>
            <person name="Salamov A."/>
            <person name="Samejima M."/>
            <person name="Schmutz J."/>
            <person name="Slot J.C."/>
            <person name="St John F."/>
            <person name="Stenlid J."/>
            <person name="Sun H."/>
            <person name="Sun S."/>
            <person name="Syed K."/>
            <person name="Tsang A."/>
            <person name="Wiebenga A."/>
            <person name="Young D."/>
            <person name="Pisabarro A."/>
            <person name="Eastwood D.C."/>
            <person name="Martin F."/>
            <person name="Cullen D."/>
            <person name="Grigoriev I.V."/>
            <person name="Hibbett D.S."/>
        </authorList>
    </citation>
    <scope>NUCLEOTIDE SEQUENCE [LARGE SCALE GENOMIC DNA]</scope>
    <source>
        <strain evidence="7">HHB-11173 SS5</strain>
    </source>
</reference>
<dbReference type="Proteomes" id="UP000054196">
    <property type="component" value="Unassembled WGS sequence"/>
</dbReference>
<evidence type="ECO:0000256" key="3">
    <source>
        <dbReference type="ARBA" id="ARBA00023295"/>
    </source>
</evidence>
<organism evidence="6 7">
    <name type="scientific">Punctularia strigosozonata (strain HHB-11173)</name>
    <name type="common">White-rot fungus</name>
    <dbReference type="NCBI Taxonomy" id="741275"/>
    <lineage>
        <taxon>Eukaryota</taxon>
        <taxon>Fungi</taxon>
        <taxon>Dikarya</taxon>
        <taxon>Basidiomycota</taxon>
        <taxon>Agaricomycotina</taxon>
        <taxon>Agaricomycetes</taxon>
        <taxon>Corticiales</taxon>
        <taxon>Punctulariaceae</taxon>
        <taxon>Punctularia</taxon>
    </lineage>
</organism>
<keyword evidence="3" id="KW-0326">Glycosidase</keyword>
<dbReference type="KEGG" id="psq:PUNSTDRAFT_122866"/>